<reference evidence="4" key="1">
    <citation type="journal article" date="2019" name="Int. J. Syst. Evol. Microbiol.">
        <title>The Global Catalogue of Microorganisms (GCM) 10K type strain sequencing project: providing services to taxonomists for standard genome sequencing and annotation.</title>
        <authorList>
            <consortium name="The Broad Institute Genomics Platform"/>
            <consortium name="The Broad Institute Genome Sequencing Center for Infectious Disease"/>
            <person name="Wu L."/>
            <person name="Ma J."/>
        </authorList>
    </citation>
    <scope>NUCLEOTIDE SEQUENCE [LARGE SCALE GENOMIC DNA]</scope>
    <source>
        <strain evidence="4">JCM 17926</strain>
    </source>
</reference>
<evidence type="ECO:0000313" key="3">
    <source>
        <dbReference type="EMBL" id="GAA4435296.1"/>
    </source>
</evidence>
<dbReference type="InterPro" id="IPR052893">
    <property type="entry name" value="TCS_response_regulator"/>
</dbReference>
<dbReference type="EMBL" id="BAABHC010000014">
    <property type="protein sequence ID" value="GAA4435296.1"/>
    <property type="molecule type" value="Genomic_DNA"/>
</dbReference>
<protein>
    <recommendedName>
        <fullName evidence="2">Response regulatory domain-containing protein</fullName>
    </recommendedName>
</protein>
<feature type="domain" description="Response regulatory" evidence="2">
    <location>
        <begin position="24"/>
        <end position="149"/>
    </location>
</feature>
<comment type="caution">
    <text evidence="3">The sequence shown here is derived from an EMBL/GenBank/DDBJ whole genome shotgun (WGS) entry which is preliminary data.</text>
</comment>
<dbReference type="PROSITE" id="PS50110">
    <property type="entry name" value="RESPONSE_REGULATORY"/>
    <property type="match status" value="1"/>
</dbReference>
<dbReference type="Proteomes" id="UP001500552">
    <property type="component" value="Unassembled WGS sequence"/>
</dbReference>
<sequence length="149" mass="16349">MQEKEIEKPGHEGIPAEVPQQRETVLVVDDDENWCFVAKKLLKKAAVGKQVITAANGLDALEKIQGIAASGGKLPELILLDIKMPVMDGFGFLEEVAKAPELDLRSTRIYMCTSSFLAKDRERAAYYQVSGFITKPLTHEVLVGILHAG</sequence>
<dbReference type="RefSeq" id="WP_345159804.1">
    <property type="nucleotide sequence ID" value="NZ_BAABHC010000014.1"/>
</dbReference>
<dbReference type="PANTHER" id="PTHR44520:SF2">
    <property type="entry name" value="RESPONSE REGULATOR RCP1"/>
    <property type="match status" value="1"/>
</dbReference>
<evidence type="ECO:0000259" key="2">
    <source>
        <dbReference type="PROSITE" id="PS50110"/>
    </source>
</evidence>
<dbReference type="Pfam" id="PF00072">
    <property type="entry name" value="Response_reg"/>
    <property type="match status" value="1"/>
</dbReference>
<evidence type="ECO:0000256" key="1">
    <source>
        <dbReference type="PROSITE-ProRule" id="PRU00169"/>
    </source>
</evidence>
<accession>A0ABP8LU29</accession>
<dbReference type="InterPro" id="IPR001789">
    <property type="entry name" value="Sig_transdc_resp-reg_receiver"/>
</dbReference>
<proteinExistence type="predicted"/>
<dbReference type="SUPFAM" id="SSF52172">
    <property type="entry name" value="CheY-like"/>
    <property type="match status" value="1"/>
</dbReference>
<dbReference type="Gene3D" id="3.40.50.2300">
    <property type="match status" value="1"/>
</dbReference>
<organism evidence="3 4">
    <name type="scientific">Pontibacter saemangeumensis</name>
    <dbReference type="NCBI Taxonomy" id="1084525"/>
    <lineage>
        <taxon>Bacteria</taxon>
        <taxon>Pseudomonadati</taxon>
        <taxon>Bacteroidota</taxon>
        <taxon>Cytophagia</taxon>
        <taxon>Cytophagales</taxon>
        <taxon>Hymenobacteraceae</taxon>
        <taxon>Pontibacter</taxon>
    </lineage>
</organism>
<keyword evidence="1" id="KW-0597">Phosphoprotein</keyword>
<feature type="modified residue" description="4-aspartylphosphate" evidence="1">
    <location>
        <position position="81"/>
    </location>
</feature>
<dbReference type="SMART" id="SM00448">
    <property type="entry name" value="REC"/>
    <property type="match status" value="1"/>
</dbReference>
<dbReference type="PANTHER" id="PTHR44520">
    <property type="entry name" value="RESPONSE REGULATOR RCP1-RELATED"/>
    <property type="match status" value="1"/>
</dbReference>
<name>A0ABP8LU29_9BACT</name>
<dbReference type="InterPro" id="IPR011006">
    <property type="entry name" value="CheY-like_superfamily"/>
</dbReference>
<gene>
    <name evidence="3" type="ORF">GCM10023188_27200</name>
</gene>
<evidence type="ECO:0000313" key="4">
    <source>
        <dbReference type="Proteomes" id="UP001500552"/>
    </source>
</evidence>
<keyword evidence="4" id="KW-1185">Reference proteome</keyword>